<dbReference type="AlphaFoldDB" id="A0A4R1Q3I3"/>
<keyword evidence="6 11" id="KW-0460">Magnesium</keyword>
<dbReference type="GO" id="GO:0004452">
    <property type="term" value="F:isopentenyl-diphosphate delta-isomerase activity"/>
    <property type="evidence" value="ECO:0007669"/>
    <property type="project" value="UniProtKB-UniRule"/>
</dbReference>
<evidence type="ECO:0000256" key="9">
    <source>
        <dbReference type="ARBA" id="ARBA00023235"/>
    </source>
</evidence>
<accession>A0A4R1Q3I3</accession>
<dbReference type="NCBIfam" id="TIGR02151">
    <property type="entry name" value="IPP_isom_2"/>
    <property type="match status" value="1"/>
</dbReference>
<evidence type="ECO:0000256" key="7">
    <source>
        <dbReference type="ARBA" id="ARBA00022857"/>
    </source>
</evidence>
<dbReference type="EMBL" id="SLUI01000001">
    <property type="protein sequence ID" value="TCL40048.1"/>
    <property type="molecule type" value="Genomic_DNA"/>
</dbReference>
<sequence>MDIYSAVNNKELKGLRQSRKSDHLHHTLQLPDGPGNAGFADVTLIHNCLPDIAWSDIALDTSLAGIALTHPVIINAITGGAVDVTEINSSLAQVAKLTGAAMAVGSQYSALENDAVWESYQIVRRVNPEGIIIANLGAHASSEQARIAIDMIGADALQIHLNAAQEIIMAEGDRDFFGYLDNIARIASEVNVPVIVKEVGCGIAREAAARLASTGVQAIDVGGRGGTNFVAIEAARSQTQLPEEMLQWGIPTVVSALEAVSVLPASVQLIVSGGIRSPLDMIKSMAFGASAVAIAAPVLRIVCQQGVAAAVDWLQNFLHTGKRYMMLVGAKDIKDLQTVPFIIGGNSREWLETRKIDITHYANRKKHG</sequence>
<evidence type="ECO:0000256" key="5">
    <source>
        <dbReference type="ARBA" id="ARBA00022723"/>
    </source>
</evidence>
<evidence type="ECO:0000313" key="13">
    <source>
        <dbReference type="EMBL" id="TCL40048.1"/>
    </source>
</evidence>
<dbReference type="Pfam" id="PF01070">
    <property type="entry name" value="FMN_dh"/>
    <property type="match status" value="1"/>
</dbReference>
<dbReference type="Proteomes" id="UP000295063">
    <property type="component" value="Unassembled WGS sequence"/>
</dbReference>
<dbReference type="RefSeq" id="WP_243650384.1">
    <property type="nucleotide sequence ID" value="NZ_SLUI01000001.1"/>
</dbReference>
<dbReference type="GO" id="GO:0016491">
    <property type="term" value="F:oxidoreductase activity"/>
    <property type="evidence" value="ECO:0007669"/>
    <property type="project" value="InterPro"/>
</dbReference>
<dbReference type="PANTHER" id="PTHR43665">
    <property type="entry name" value="ISOPENTENYL-DIPHOSPHATE DELTA-ISOMERASE"/>
    <property type="match status" value="1"/>
</dbReference>
<comment type="catalytic activity">
    <reaction evidence="11">
        <text>isopentenyl diphosphate = dimethylallyl diphosphate</text>
        <dbReference type="Rhea" id="RHEA:23284"/>
        <dbReference type="ChEBI" id="CHEBI:57623"/>
        <dbReference type="ChEBI" id="CHEBI:128769"/>
        <dbReference type="EC" id="5.3.3.2"/>
    </reaction>
</comment>
<dbReference type="EC" id="5.3.3.2" evidence="11"/>
<evidence type="ECO:0000256" key="3">
    <source>
        <dbReference type="ARBA" id="ARBA00022630"/>
    </source>
</evidence>
<feature type="binding site" evidence="11">
    <location>
        <begin position="295"/>
        <end position="296"/>
    </location>
    <ligand>
        <name>FMN</name>
        <dbReference type="ChEBI" id="CHEBI:58210"/>
    </ligand>
</feature>
<dbReference type="Gene3D" id="3.20.20.70">
    <property type="entry name" value="Aldolase class I"/>
    <property type="match status" value="1"/>
</dbReference>
<dbReference type="GO" id="GO:0010181">
    <property type="term" value="F:FMN binding"/>
    <property type="evidence" value="ECO:0007669"/>
    <property type="project" value="UniProtKB-UniRule"/>
</dbReference>
<evidence type="ECO:0000313" key="14">
    <source>
        <dbReference type="Proteomes" id="UP000295063"/>
    </source>
</evidence>
<comment type="subunit">
    <text evidence="10 11">Homooctamer. Dimer of tetramers.</text>
</comment>
<protein>
    <recommendedName>
        <fullName evidence="11">Isopentenyl-diphosphate delta-isomerase</fullName>
        <shortName evidence="11">IPP isomerase</shortName>
        <ecNumber evidence="11">5.3.3.2</ecNumber>
    </recommendedName>
    <alternativeName>
        <fullName evidence="11">Isopentenyl diphosphate:dimethylallyl diphosphate isomerase</fullName>
    </alternativeName>
    <alternativeName>
        <fullName evidence="11">Isopentenyl pyrophosphate isomerase</fullName>
    </alternativeName>
    <alternativeName>
        <fullName evidence="11">Type 2 isopentenyl diphosphate isomerase</fullName>
        <shortName evidence="11">IDI-2</shortName>
    </alternativeName>
</protein>
<comment type="function">
    <text evidence="11">Involved in the biosynthesis of isoprenoids. Catalyzes the 1,3-allylic rearrangement of the homoallylic substrate isopentenyl (IPP) to its allylic isomer, dimethylallyl diphosphate (DMAPP).</text>
</comment>
<feature type="binding site" evidence="11">
    <location>
        <position position="135"/>
    </location>
    <ligand>
        <name>FMN</name>
        <dbReference type="ChEBI" id="CHEBI:58210"/>
    </ligand>
</feature>
<feature type="binding site" evidence="11">
    <location>
        <begin position="274"/>
        <end position="276"/>
    </location>
    <ligand>
        <name>FMN</name>
        <dbReference type="ChEBI" id="CHEBI:58210"/>
    </ligand>
</feature>
<dbReference type="InterPro" id="IPR000262">
    <property type="entry name" value="FMN-dep_DH"/>
</dbReference>
<reference evidence="13 14" key="1">
    <citation type="submission" date="2019-03" db="EMBL/GenBank/DDBJ databases">
        <title>Genomic Encyclopedia of Type Strains, Phase IV (KMG-IV): sequencing the most valuable type-strain genomes for metagenomic binning, comparative biology and taxonomic classification.</title>
        <authorList>
            <person name="Goeker M."/>
        </authorList>
    </citation>
    <scope>NUCLEOTIDE SEQUENCE [LARGE SCALE GENOMIC DNA]</scope>
    <source>
        <strain evidence="13 14">DSM 15969</strain>
    </source>
</reference>
<evidence type="ECO:0000256" key="4">
    <source>
        <dbReference type="ARBA" id="ARBA00022643"/>
    </source>
</evidence>
<evidence type="ECO:0000256" key="8">
    <source>
        <dbReference type="ARBA" id="ARBA00023229"/>
    </source>
</evidence>
<evidence type="ECO:0000256" key="2">
    <source>
        <dbReference type="ARBA" id="ARBA00022490"/>
    </source>
</evidence>
<feature type="binding site" evidence="11">
    <location>
        <position position="166"/>
    </location>
    <ligand>
        <name>Mg(2+)</name>
        <dbReference type="ChEBI" id="CHEBI:18420"/>
    </ligand>
</feature>
<comment type="cofactor">
    <cofactor evidence="11">
        <name>Mg(2+)</name>
        <dbReference type="ChEBI" id="CHEBI:18420"/>
    </cofactor>
</comment>
<dbReference type="GO" id="GO:0000287">
    <property type="term" value="F:magnesium ion binding"/>
    <property type="evidence" value="ECO:0007669"/>
    <property type="project" value="UniProtKB-UniRule"/>
</dbReference>
<feature type="binding site" evidence="11">
    <location>
        <position position="227"/>
    </location>
    <ligand>
        <name>FMN</name>
        <dbReference type="ChEBI" id="CHEBI:58210"/>
    </ligand>
</feature>
<comment type="caution">
    <text evidence="11">Lacks conserved residue(s) required for the propagation of feature annotation.</text>
</comment>
<name>A0A4R1Q3I3_9FIRM</name>
<evidence type="ECO:0000259" key="12">
    <source>
        <dbReference type="Pfam" id="PF01070"/>
    </source>
</evidence>
<dbReference type="GO" id="GO:0005737">
    <property type="term" value="C:cytoplasm"/>
    <property type="evidence" value="ECO:0007669"/>
    <property type="project" value="UniProtKB-SubCell"/>
</dbReference>
<feature type="binding site" evidence="11">
    <location>
        <begin position="76"/>
        <end position="78"/>
    </location>
    <ligand>
        <name>FMN</name>
        <dbReference type="ChEBI" id="CHEBI:58210"/>
    </ligand>
</feature>
<dbReference type="GO" id="GO:0008299">
    <property type="term" value="P:isoprenoid biosynthetic process"/>
    <property type="evidence" value="ECO:0007669"/>
    <property type="project" value="UniProtKB-UniRule"/>
</dbReference>
<keyword evidence="4 11" id="KW-0288">FMN</keyword>
<comment type="cofactor">
    <cofactor evidence="11">
        <name>NADPH</name>
        <dbReference type="ChEBI" id="CHEBI:57783"/>
    </cofactor>
</comment>
<gene>
    <name evidence="11" type="primary">fni</name>
    <name evidence="13" type="ORF">EV210_101249</name>
</gene>
<dbReference type="InterPro" id="IPR011179">
    <property type="entry name" value="IPdP_isomerase"/>
</dbReference>
<keyword evidence="9 11" id="KW-0413">Isomerase</keyword>
<organism evidence="13 14">
    <name type="scientific">Anaerospora hongkongensis</name>
    <dbReference type="NCBI Taxonomy" id="244830"/>
    <lineage>
        <taxon>Bacteria</taxon>
        <taxon>Bacillati</taxon>
        <taxon>Bacillota</taxon>
        <taxon>Negativicutes</taxon>
        <taxon>Selenomonadales</taxon>
        <taxon>Sporomusaceae</taxon>
        <taxon>Anaerospora</taxon>
    </lineage>
</organism>
<dbReference type="PANTHER" id="PTHR43665:SF1">
    <property type="entry name" value="ISOPENTENYL-DIPHOSPHATE DELTA-ISOMERASE"/>
    <property type="match status" value="1"/>
</dbReference>
<dbReference type="PIRSF" id="PIRSF003314">
    <property type="entry name" value="IPP_isomerase"/>
    <property type="match status" value="1"/>
</dbReference>
<keyword evidence="7 11" id="KW-0521">NADP</keyword>
<keyword evidence="3 11" id="KW-0285">Flavoprotein</keyword>
<feature type="binding site" evidence="11">
    <location>
        <position position="106"/>
    </location>
    <ligand>
        <name>FMN</name>
        <dbReference type="ChEBI" id="CHEBI:58210"/>
    </ligand>
</feature>
<comment type="subcellular location">
    <subcellularLocation>
        <location evidence="11">Cytoplasm</location>
    </subcellularLocation>
</comment>
<dbReference type="HAMAP" id="MF_00354">
    <property type="entry name" value="Idi_2"/>
    <property type="match status" value="1"/>
</dbReference>
<evidence type="ECO:0000256" key="11">
    <source>
        <dbReference type="HAMAP-Rule" id="MF_00354"/>
    </source>
</evidence>
<feature type="binding site" evidence="11">
    <location>
        <position position="165"/>
    </location>
    <ligand>
        <name>substrate</name>
    </ligand>
</feature>
<comment type="cofactor">
    <cofactor evidence="1 11">
        <name>FMN</name>
        <dbReference type="ChEBI" id="CHEBI:58210"/>
    </cofactor>
</comment>
<dbReference type="CDD" id="cd02811">
    <property type="entry name" value="IDI-2_FMN"/>
    <property type="match status" value="1"/>
</dbReference>
<comment type="caution">
    <text evidence="13">The sequence shown here is derived from an EMBL/GenBank/DDBJ whole genome shotgun (WGS) entry which is preliminary data.</text>
</comment>
<evidence type="ECO:0000256" key="10">
    <source>
        <dbReference type="ARBA" id="ARBA00025810"/>
    </source>
</evidence>
<comment type="similarity">
    <text evidence="11">Belongs to the IPP isomerase type 2 family.</text>
</comment>
<dbReference type="GO" id="GO:0070402">
    <property type="term" value="F:NADPH binding"/>
    <property type="evidence" value="ECO:0007669"/>
    <property type="project" value="UniProtKB-UniRule"/>
</dbReference>
<feature type="domain" description="FMN-dependent dehydrogenase" evidence="12">
    <location>
        <begin position="180"/>
        <end position="337"/>
    </location>
</feature>
<dbReference type="SUPFAM" id="SSF51395">
    <property type="entry name" value="FMN-linked oxidoreductases"/>
    <property type="match status" value="1"/>
</dbReference>
<keyword evidence="2 11" id="KW-0963">Cytoplasm</keyword>
<feature type="binding site" evidence="11">
    <location>
        <position position="197"/>
    </location>
    <ligand>
        <name>FMN</name>
        <dbReference type="ChEBI" id="CHEBI:58210"/>
    </ligand>
</feature>
<evidence type="ECO:0000256" key="6">
    <source>
        <dbReference type="ARBA" id="ARBA00022842"/>
    </source>
</evidence>
<keyword evidence="14" id="KW-1185">Reference proteome</keyword>
<feature type="binding site" evidence="11">
    <location>
        <begin position="19"/>
        <end position="20"/>
    </location>
    <ligand>
        <name>substrate</name>
    </ligand>
</feature>
<keyword evidence="8 11" id="KW-0414">Isoprene biosynthesis</keyword>
<evidence type="ECO:0000256" key="1">
    <source>
        <dbReference type="ARBA" id="ARBA00001917"/>
    </source>
</evidence>
<keyword evidence="5 11" id="KW-0479">Metal-binding</keyword>
<proteinExistence type="inferred from homology"/>
<dbReference type="InterPro" id="IPR013785">
    <property type="entry name" value="Aldolase_TIM"/>
</dbReference>